<dbReference type="AlphaFoldDB" id="A0A0L7K1Q2"/>
<evidence type="ECO:0000313" key="1">
    <source>
        <dbReference type="EMBL" id="KOB51751.1"/>
    </source>
</evidence>
<reference evidence="1 2" key="1">
    <citation type="journal article" date="2015" name="Genome Biol. Evol.">
        <title>The genome of winter moth (Operophtera brumata) provides a genomic perspective on sexual dimorphism and phenology.</title>
        <authorList>
            <person name="Derks M.F."/>
            <person name="Smit S."/>
            <person name="Salis L."/>
            <person name="Schijlen E."/>
            <person name="Bossers A."/>
            <person name="Mateman C."/>
            <person name="Pijl A.S."/>
            <person name="de Ridder D."/>
            <person name="Groenen M.A."/>
            <person name="Visser M.E."/>
            <person name="Megens H.J."/>
        </authorList>
    </citation>
    <scope>NUCLEOTIDE SEQUENCE [LARGE SCALE GENOMIC DNA]</scope>
    <source>
        <strain evidence="1">WM2013NL</strain>
        <tissue evidence="1">Head and thorax</tissue>
    </source>
</reference>
<dbReference type="Gene3D" id="3.15.10.30">
    <property type="entry name" value="Haemolymph juvenile hormone binding protein"/>
    <property type="match status" value="1"/>
</dbReference>
<organism evidence="1 2">
    <name type="scientific">Operophtera brumata</name>
    <name type="common">Winter moth</name>
    <name type="synonym">Phalaena brumata</name>
    <dbReference type="NCBI Taxonomy" id="104452"/>
    <lineage>
        <taxon>Eukaryota</taxon>
        <taxon>Metazoa</taxon>
        <taxon>Ecdysozoa</taxon>
        <taxon>Arthropoda</taxon>
        <taxon>Hexapoda</taxon>
        <taxon>Insecta</taxon>
        <taxon>Pterygota</taxon>
        <taxon>Neoptera</taxon>
        <taxon>Endopterygota</taxon>
        <taxon>Lepidoptera</taxon>
        <taxon>Glossata</taxon>
        <taxon>Ditrysia</taxon>
        <taxon>Geometroidea</taxon>
        <taxon>Geometridae</taxon>
        <taxon>Larentiinae</taxon>
        <taxon>Operophtera</taxon>
    </lineage>
</organism>
<name>A0A0L7K1Q2_OPEBR</name>
<comment type="caution">
    <text evidence="1">The sequence shown here is derived from an EMBL/GenBank/DDBJ whole genome shotgun (WGS) entry which is preliminary data.</text>
</comment>
<feature type="non-terminal residue" evidence="1">
    <location>
        <position position="79"/>
    </location>
</feature>
<dbReference type="EMBL" id="JTDY01022375">
    <property type="protein sequence ID" value="KOB51751.1"/>
    <property type="molecule type" value="Genomic_DNA"/>
</dbReference>
<evidence type="ECO:0000313" key="2">
    <source>
        <dbReference type="Proteomes" id="UP000037510"/>
    </source>
</evidence>
<gene>
    <name evidence="1" type="ORF">OBRU01_27311</name>
</gene>
<dbReference type="InterPro" id="IPR038606">
    <property type="entry name" value="To_sf"/>
</dbReference>
<protein>
    <submittedName>
        <fullName evidence="1">Takeout like</fullName>
    </submittedName>
</protein>
<dbReference type="Proteomes" id="UP000037510">
    <property type="component" value="Unassembled WGS sequence"/>
</dbReference>
<proteinExistence type="predicted"/>
<sequence>NTTLHVKFWYDHVEGNDGKIHWKIRKRDIKYEVGRAYFRLENLLDVGPHICKSLFNAVVENLTVFLDQVSFDEMMPEKL</sequence>
<accession>A0A0L7K1Q2</accession>
<keyword evidence="2" id="KW-1185">Reference proteome</keyword>
<feature type="non-terminal residue" evidence="1">
    <location>
        <position position="1"/>
    </location>
</feature>